<sequence length="37" mass="4275">MARFLKFSKLLALCLFFRNPPQAIDCPSPYENTLSKN</sequence>
<dbReference type="Proteomes" id="UP000005778">
    <property type="component" value="Chromosome"/>
</dbReference>
<dbReference type="AlphaFoldDB" id="I5B0N3"/>
<name>I5B0N3_9BACT</name>
<evidence type="ECO:0000313" key="1">
    <source>
        <dbReference type="EMBL" id="EIM63046.1"/>
    </source>
</evidence>
<evidence type="ECO:0000313" key="2">
    <source>
        <dbReference type="Proteomes" id="UP000005778"/>
    </source>
</evidence>
<organism evidence="1 2">
    <name type="scientific">Desulfobacter postgatei 2ac9</name>
    <dbReference type="NCBI Taxonomy" id="879212"/>
    <lineage>
        <taxon>Bacteria</taxon>
        <taxon>Pseudomonadati</taxon>
        <taxon>Thermodesulfobacteriota</taxon>
        <taxon>Desulfobacteria</taxon>
        <taxon>Desulfobacterales</taxon>
        <taxon>Desulfobacteraceae</taxon>
        <taxon>Desulfobacter</taxon>
    </lineage>
</organism>
<accession>I5B0N3</accession>
<reference evidence="1 2" key="1">
    <citation type="submission" date="2011-09" db="EMBL/GenBank/DDBJ databases">
        <authorList>
            <consortium name="US DOE Joint Genome Institute (JGI-PGF)"/>
            <person name="Lucas S."/>
            <person name="Han J."/>
            <person name="Lapidus A."/>
            <person name="Cheng J.-F."/>
            <person name="Goodwin L."/>
            <person name="Pitluck S."/>
            <person name="Peters L."/>
            <person name="Land M.L."/>
            <person name="Hauser L."/>
            <person name="Orellana R."/>
            <person name="Lovley D."/>
            <person name="Woyke T.J."/>
        </authorList>
    </citation>
    <scope>NUCLEOTIDE SEQUENCE [LARGE SCALE GENOMIC DNA]</scope>
    <source>
        <strain evidence="1 2">2ac9</strain>
    </source>
</reference>
<keyword evidence="2" id="KW-1185">Reference proteome</keyword>
<protein>
    <submittedName>
        <fullName evidence="1">Uncharacterized protein</fullName>
    </submittedName>
</protein>
<reference evidence="1 2" key="2">
    <citation type="submission" date="2012-02" db="EMBL/GenBank/DDBJ databases">
        <title>Improved High-Quality Draft sequence of Desulfobacter postgatei 2ac9.</title>
        <authorList>
            <consortium name="US DOE Joint Genome Institute"/>
            <person name="Lucas S."/>
            <person name="Han J."/>
            <person name="Lapidus A."/>
            <person name="Cheng J.-F."/>
            <person name="Goodwin L."/>
            <person name="Pitluck S."/>
            <person name="Peters L."/>
            <person name="Ovchinnikova G."/>
            <person name="Held B."/>
            <person name="Detter J.C."/>
            <person name="Han C."/>
            <person name="Tapia R."/>
            <person name="Land M."/>
            <person name="Hauser L."/>
            <person name="Kyrpides N."/>
            <person name="Ivanova N."/>
            <person name="Pagani I."/>
            <person name="Orellana R."/>
            <person name="Lovley D."/>
            <person name="Woyke T."/>
        </authorList>
    </citation>
    <scope>NUCLEOTIDE SEQUENCE [LARGE SCALE GENOMIC DNA]</scope>
    <source>
        <strain evidence="1 2">2ac9</strain>
    </source>
</reference>
<proteinExistence type="predicted"/>
<dbReference type="EMBL" id="CM001488">
    <property type="protein sequence ID" value="EIM63046.1"/>
    <property type="molecule type" value="Genomic_DNA"/>
</dbReference>
<dbReference type="HOGENOM" id="CLU_3342919_0_0_7"/>
<gene>
    <name evidence="1" type="ORF">DespoDRAFT_01075</name>
</gene>